<dbReference type="Proteomes" id="UP001162780">
    <property type="component" value="Chromosome"/>
</dbReference>
<dbReference type="EMBL" id="CP113517">
    <property type="protein sequence ID" value="WAR43189.1"/>
    <property type="molecule type" value="Genomic_DNA"/>
</dbReference>
<sequence>MIELHIVLRVPVNKSRALTDALQALAKSARTQSGCVEVDVYKTVGFPRYVCYDEIWESEASLRKMIASSHFSRLAALMELSSEPPACEFRFISQTYGLDFAERVRANAYDVN</sequence>
<organism evidence="2 3">
    <name type="scientific">Methylomonas rapida</name>
    <dbReference type="NCBI Taxonomy" id="2963939"/>
    <lineage>
        <taxon>Bacteria</taxon>
        <taxon>Pseudomonadati</taxon>
        <taxon>Pseudomonadota</taxon>
        <taxon>Gammaproteobacteria</taxon>
        <taxon>Methylococcales</taxon>
        <taxon>Methylococcaceae</taxon>
        <taxon>Methylomonas</taxon>
    </lineage>
</organism>
<accession>A0ABY7GEF9</accession>
<dbReference type="GO" id="GO:0004497">
    <property type="term" value="F:monooxygenase activity"/>
    <property type="evidence" value="ECO:0007669"/>
    <property type="project" value="UniProtKB-KW"/>
</dbReference>
<evidence type="ECO:0000313" key="2">
    <source>
        <dbReference type="EMBL" id="WAR43189.1"/>
    </source>
</evidence>
<reference evidence="2" key="1">
    <citation type="submission" date="2022-11" db="EMBL/GenBank/DDBJ databases">
        <title>Methylomonas rapida sp. nov., Carotenoid-Producing Obligate Methanotrophs with High Growth Characteristics and Biotechnological Potential.</title>
        <authorList>
            <person name="Tikhonova E.N."/>
            <person name="Suleimanov R.Z."/>
            <person name="Miroshnikov K."/>
            <person name="Oshkin I.Y."/>
            <person name="Belova S.E."/>
            <person name="Danilova O.V."/>
            <person name="Ashikhmin A."/>
            <person name="Konopkin A."/>
            <person name="But S.Y."/>
            <person name="Khmelenina V.N."/>
            <person name="Kuznetsov N."/>
            <person name="Pimenov N.V."/>
            <person name="Dedysh S.N."/>
        </authorList>
    </citation>
    <scope>NUCLEOTIDE SEQUENCE</scope>
    <source>
        <strain evidence="2">MP1</strain>
    </source>
</reference>
<dbReference type="PROSITE" id="PS51725">
    <property type="entry name" value="ABM"/>
    <property type="match status" value="1"/>
</dbReference>
<keyword evidence="3" id="KW-1185">Reference proteome</keyword>
<gene>
    <name evidence="2" type="ORF">NM686_012370</name>
</gene>
<dbReference type="RefSeq" id="WP_255188170.1">
    <property type="nucleotide sequence ID" value="NZ_CP113517.1"/>
</dbReference>
<dbReference type="SUPFAM" id="SSF54909">
    <property type="entry name" value="Dimeric alpha+beta barrel"/>
    <property type="match status" value="1"/>
</dbReference>
<dbReference type="InterPro" id="IPR007138">
    <property type="entry name" value="ABM_dom"/>
</dbReference>
<evidence type="ECO:0000313" key="3">
    <source>
        <dbReference type="Proteomes" id="UP001162780"/>
    </source>
</evidence>
<keyword evidence="2" id="KW-0503">Monooxygenase</keyword>
<keyword evidence="2" id="KW-0560">Oxidoreductase</keyword>
<protein>
    <submittedName>
        <fullName evidence="2">Antibiotic biosynthesis monooxygenase</fullName>
    </submittedName>
</protein>
<dbReference type="Gene3D" id="3.30.70.100">
    <property type="match status" value="1"/>
</dbReference>
<feature type="domain" description="ABM" evidence="1">
    <location>
        <begin position="2"/>
        <end position="91"/>
    </location>
</feature>
<evidence type="ECO:0000259" key="1">
    <source>
        <dbReference type="PROSITE" id="PS51725"/>
    </source>
</evidence>
<name>A0ABY7GEF9_9GAMM</name>
<dbReference type="InterPro" id="IPR011008">
    <property type="entry name" value="Dimeric_a/b-barrel"/>
</dbReference>
<dbReference type="Pfam" id="PF03992">
    <property type="entry name" value="ABM"/>
    <property type="match status" value="1"/>
</dbReference>
<proteinExistence type="predicted"/>